<evidence type="ECO:0000313" key="3">
    <source>
        <dbReference type="Proteomes" id="UP001418222"/>
    </source>
</evidence>
<feature type="compositionally biased region" description="Basic and acidic residues" evidence="1">
    <location>
        <begin position="56"/>
        <end position="67"/>
    </location>
</feature>
<dbReference type="AlphaFoldDB" id="A0AAP0AYV8"/>
<protein>
    <submittedName>
        <fullName evidence="2">Uncharacterized protein</fullName>
    </submittedName>
</protein>
<feature type="compositionally biased region" description="Basic and acidic residues" evidence="1">
    <location>
        <begin position="87"/>
        <end position="101"/>
    </location>
</feature>
<name>A0AAP0AYV8_9ASPA</name>
<proteinExistence type="predicted"/>
<feature type="compositionally biased region" description="Basic and acidic residues" evidence="1">
    <location>
        <begin position="1"/>
        <end position="11"/>
    </location>
</feature>
<keyword evidence="3" id="KW-1185">Reference proteome</keyword>
<gene>
    <name evidence="2" type="ORF">KSP39_PZI021750</name>
</gene>
<feature type="region of interest" description="Disordered" evidence="1">
    <location>
        <begin position="1"/>
        <end position="101"/>
    </location>
</feature>
<dbReference type="EMBL" id="JBBWWQ010000019">
    <property type="protein sequence ID" value="KAK8919264.1"/>
    <property type="molecule type" value="Genomic_DNA"/>
</dbReference>
<dbReference type="Proteomes" id="UP001418222">
    <property type="component" value="Unassembled WGS sequence"/>
</dbReference>
<evidence type="ECO:0000256" key="1">
    <source>
        <dbReference type="SAM" id="MobiDB-lite"/>
    </source>
</evidence>
<comment type="caution">
    <text evidence="2">The sequence shown here is derived from an EMBL/GenBank/DDBJ whole genome shotgun (WGS) entry which is preliminary data.</text>
</comment>
<accession>A0AAP0AYV8</accession>
<sequence length="101" mass="11404">MVPSAFDERTHSSPQPYLKPAKPCRSSTSPEKEKPSSTTLPPIMADHAGSFRRPPRKEMEHRSDPLPKEITPAAMTTRAYAPPTSSEFRDVSTDEQHRERM</sequence>
<evidence type="ECO:0000313" key="2">
    <source>
        <dbReference type="EMBL" id="KAK8919264.1"/>
    </source>
</evidence>
<reference evidence="2 3" key="1">
    <citation type="journal article" date="2022" name="Nat. Plants">
        <title>Genomes of leafy and leafless Platanthera orchids illuminate the evolution of mycoheterotrophy.</title>
        <authorList>
            <person name="Li M.H."/>
            <person name="Liu K.W."/>
            <person name="Li Z."/>
            <person name="Lu H.C."/>
            <person name="Ye Q.L."/>
            <person name="Zhang D."/>
            <person name="Wang J.Y."/>
            <person name="Li Y.F."/>
            <person name="Zhong Z.M."/>
            <person name="Liu X."/>
            <person name="Yu X."/>
            <person name="Liu D.K."/>
            <person name="Tu X.D."/>
            <person name="Liu B."/>
            <person name="Hao Y."/>
            <person name="Liao X.Y."/>
            <person name="Jiang Y.T."/>
            <person name="Sun W.H."/>
            <person name="Chen J."/>
            <person name="Chen Y.Q."/>
            <person name="Ai Y."/>
            <person name="Zhai J.W."/>
            <person name="Wu S.S."/>
            <person name="Zhou Z."/>
            <person name="Hsiao Y.Y."/>
            <person name="Wu W.L."/>
            <person name="Chen Y.Y."/>
            <person name="Lin Y.F."/>
            <person name="Hsu J.L."/>
            <person name="Li C.Y."/>
            <person name="Wang Z.W."/>
            <person name="Zhao X."/>
            <person name="Zhong W.Y."/>
            <person name="Ma X.K."/>
            <person name="Ma L."/>
            <person name="Huang J."/>
            <person name="Chen G.Z."/>
            <person name="Huang M.Z."/>
            <person name="Huang L."/>
            <person name="Peng D.H."/>
            <person name="Luo Y.B."/>
            <person name="Zou S.Q."/>
            <person name="Chen S.P."/>
            <person name="Lan S."/>
            <person name="Tsai W.C."/>
            <person name="Van de Peer Y."/>
            <person name="Liu Z.J."/>
        </authorList>
    </citation>
    <scope>NUCLEOTIDE SEQUENCE [LARGE SCALE GENOMIC DNA]</scope>
    <source>
        <strain evidence="2">Lor287</strain>
    </source>
</reference>
<organism evidence="2 3">
    <name type="scientific">Platanthera zijinensis</name>
    <dbReference type="NCBI Taxonomy" id="2320716"/>
    <lineage>
        <taxon>Eukaryota</taxon>
        <taxon>Viridiplantae</taxon>
        <taxon>Streptophyta</taxon>
        <taxon>Embryophyta</taxon>
        <taxon>Tracheophyta</taxon>
        <taxon>Spermatophyta</taxon>
        <taxon>Magnoliopsida</taxon>
        <taxon>Liliopsida</taxon>
        <taxon>Asparagales</taxon>
        <taxon>Orchidaceae</taxon>
        <taxon>Orchidoideae</taxon>
        <taxon>Orchideae</taxon>
        <taxon>Orchidinae</taxon>
        <taxon>Platanthera</taxon>
    </lineage>
</organism>